<evidence type="ECO:0000256" key="1">
    <source>
        <dbReference type="SAM" id="Phobius"/>
    </source>
</evidence>
<protein>
    <submittedName>
        <fullName evidence="2">Uncharacterized protein</fullName>
    </submittedName>
</protein>
<sequence length="70" mass="8053">MILTRANYIMSVGSSGGISDGMRFVAIFFMLAFLIDFLMLLVCEEGSRKMPVKSYISYMVMYFIYRISLI</sequence>
<feature type="transmembrane region" description="Helical" evidence="1">
    <location>
        <begin position="24"/>
        <end position="43"/>
    </location>
</feature>
<keyword evidence="3" id="KW-1185">Reference proteome</keyword>
<dbReference type="RefSeq" id="WP_281836285.1">
    <property type="nucleotide sequence ID" value="NZ_BSDY01000011.1"/>
</dbReference>
<keyword evidence="1" id="KW-1133">Transmembrane helix</keyword>
<gene>
    <name evidence="2" type="ORF">PM10SUCC1_24060</name>
</gene>
<organism evidence="2 3">
    <name type="scientific">Propionigenium maris DSM 9537</name>
    <dbReference type="NCBI Taxonomy" id="1123000"/>
    <lineage>
        <taxon>Bacteria</taxon>
        <taxon>Fusobacteriati</taxon>
        <taxon>Fusobacteriota</taxon>
        <taxon>Fusobacteriia</taxon>
        <taxon>Fusobacteriales</taxon>
        <taxon>Fusobacteriaceae</taxon>
        <taxon>Propionigenium</taxon>
    </lineage>
</organism>
<accession>A0A9W6GNP0</accession>
<evidence type="ECO:0000313" key="3">
    <source>
        <dbReference type="Proteomes" id="UP001144471"/>
    </source>
</evidence>
<keyword evidence="1" id="KW-0812">Transmembrane</keyword>
<dbReference type="EMBL" id="BSDY01000011">
    <property type="protein sequence ID" value="GLI56892.1"/>
    <property type="molecule type" value="Genomic_DNA"/>
</dbReference>
<name>A0A9W6GNP0_9FUSO</name>
<dbReference type="AlphaFoldDB" id="A0A9W6GNP0"/>
<evidence type="ECO:0000313" key="2">
    <source>
        <dbReference type="EMBL" id="GLI56892.1"/>
    </source>
</evidence>
<dbReference type="Proteomes" id="UP001144471">
    <property type="component" value="Unassembled WGS sequence"/>
</dbReference>
<proteinExistence type="predicted"/>
<keyword evidence="1" id="KW-0472">Membrane</keyword>
<reference evidence="2" key="1">
    <citation type="submission" date="2022-12" db="EMBL/GenBank/DDBJ databases">
        <title>Reference genome sequencing for broad-spectrum identification of bacterial and archaeal isolates by mass spectrometry.</title>
        <authorList>
            <person name="Sekiguchi Y."/>
            <person name="Tourlousse D.M."/>
        </authorList>
    </citation>
    <scope>NUCLEOTIDE SEQUENCE</scope>
    <source>
        <strain evidence="2">10succ1</strain>
    </source>
</reference>
<comment type="caution">
    <text evidence="2">The sequence shown here is derived from an EMBL/GenBank/DDBJ whole genome shotgun (WGS) entry which is preliminary data.</text>
</comment>